<evidence type="ECO:0000256" key="1">
    <source>
        <dbReference type="SAM" id="MobiDB-lite"/>
    </source>
</evidence>
<feature type="region of interest" description="Disordered" evidence="1">
    <location>
        <begin position="1"/>
        <end position="23"/>
    </location>
</feature>
<evidence type="ECO:0000313" key="2">
    <source>
        <dbReference type="EMBL" id="KZO92682.1"/>
    </source>
</evidence>
<sequence length="137" mass="14378">MLFPIGKDVRGRSDPRSAPAAGFSATQGAGIVLCEEPKEPGADINRGRLVPPFTPQRRPALLPRALEVAGGGRGIDLLWLPAPPPYFKFGSGGAGLLGSIIYVPPAVLPGFPSSRSLDAPALILLSDDRELDIRSAR</sequence>
<name>A0A167IIM4_CALVF</name>
<dbReference type="Proteomes" id="UP000076738">
    <property type="component" value="Unassembled WGS sequence"/>
</dbReference>
<gene>
    <name evidence="2" type="ORF">CALVIDRAFT_567169</name>
</gene>
<protein>
    <submittedName>
        <fullName evidence="2">Uncharacterized protein</fullName>
    </submittedName>
</protein>
<organism evidence="2 3">
    <name type="scientific">Calocera viscosa (strain TUFC12733)</name>
    <dbReference type="NCBI Taxonomy" id="1330018"/>
    <lineage>
        <taxon>Eukaryota</taxon>
        <taxon>Fungi</taxon>
        <taxon>Dikarya</taxon>
        <taxon>Basidiomycota</taxon>
        <taxon>Agaricomycotina</taxon>
        <taxon>Dacrymycetes</taxon>
        <taxon>Dacrymycetales</taxon>
        <taxon>Dacrymycetaceae</taxon>
        <taxon>Calocera</taxon>
    </lineage>
</organism>
<dbReference type="AlphaFoldDB" id="A0A167IIM4"/>
<dbReference type="EMBL" id="KV417308">
    <property type="protein sequence ID" value="KZO92682.1"/>
    <property type="molecule type" value="Genomic_DNA"/>
</dbReference>
<reference evidence="2 3" key="1">
    <citation type="journal article" date="2016" name="Mol. Biol. Evol.">
        <title>Comparative Genomics of Early-Diverging Mushroom-Forming Fungi Provides Insights into the Origins of Lignocellulose Decay Capabilities.</title>
        <authorList>
            <person name="Nagy L.G."/>
            <person name="Riley R."/>
            <person name="Tritt A."/>
            <person name="Adam C."/>
            <person name="Daum C."/>
            <person name="Floudas D."/>
            <person name="Sun H."/>
            <person name="Yadav J.S."/>
            <person name="Pangilinan J."/>
            <person name="Larsson K.H."/>
            <person name="Matsuura K."/>
            <person name="Barry K."/>
            <person name="Labutti K."/>
            <person name="Kuo R."/>
            <person name="Ohm R.A."/>
            <person name="Bhattacharya S.S."/>
            <person name="Shirouzu T."/>
            <person name="Yoshinaga Y."/>
            <person name="Martin F.M."/>
            <person name="Grigoriev I.V."/>
            <person name="Hibbett D.S."/>
        </authorList>
    </citation>
    <scope>NUCLEOTIDE SEQUENCE [LARGE SCALE GENOMIC DNA]</scope>
    <source>
        <strain evidence="2 3">TUFC12733</strain>
    </source>
</reference>
<evidence type="ECO:0000313" key="3">
    <source>
        <dbReference type="Proteomes" id="UP000076738"/>
    </source>
</evidence>
<proteinExistence type="predicted"/>
<accession>A0A167IIM4</accession>
<keyword evidence="3" id="KW-1185">Reference proteome</keyword>